<accession>A0A086SXJ7</accession>
<protein>
    <submittedName>
        <fullName evidence="1">Uncharacterized protein</fullName>
    </submittedName>
</protein>
<dbReference type="Proteomes" id="UP000029964">
    <property type="component" value="Unassembled WGS sequence"/>
</dbReference>
<dbReference type="EMBL" id="JPKY01000113">
    <property type="protein sequence ID" value="KFH41829.1"/>
    <property type="molecule type" value="Genomic_DNA"/>
</dbReference>
<keyword evidence="2" id="KW-1185">Reference proteome</keyword>
<sequence length="166" mass="19605">MDSTQSFKDCINLGDLDRDEHPELAGLIEKYEQKLDPDELQELAELVNMIDAYRFERRCQIEDHDNFVDRMIMFEQCGQDIQLEPGPLPGTFRSDVNHGQLFRFFGSVTEIRTHNHSDTDRVLVELDVYIPWDLWRQGIDIRGGDKFELVRTFRSLRQDELTYMGF</sequence>
<gene>
    <name evidence="1" type="ORF">ACRE_074570</name>
</gene>
<evidence type="ECO:0000313" key="1">
    <source>
        <dbReference type="EMBL" id="KFH41829.1"/>
    </source>
</evidence>
<comment type="caution">
    <text evidence="1">The sequence shown here is derived from an EMBL/GenBank/DDBJ whole genome shotgun (WGS) entry which is preliminary data.</text>
</comment>
<proteinExistence type="predicted"/>
<dbReference type="HOGENOM" id="CLU_1602214_0_0_1"/>
<name>A0A086SXJ7_HAPC1</name>
<reference evidence="2" key="1">
    <citation type="journal article" date="2014" name="Genome Announc.">
        <title>Genome sequence and annotation of Acremonium chrysogenum, producer of the beta-lactam antibiotic cephalosporin C.</title>
        <authorList>
            <person name="Terfehr D."/>
            <person name="Dahlmann T.A."/>
            <person name="Specht T."/>
            <person name="Zadra I."/>
            <person name="Kuernsteiner H."/>
            <person name="Kueck U."/>
        </authorList>
    </citation>
    <scope>NUCLEOTIDE SEQUENCE [LARGE SCALE GENOMIC DNA]</scope>
    <source>
        <strain evidence="2">ATCC 11550 / CBS 779.69 / DSM 880 / IAM 14645 / JCM 23072 / IMI 49137</strain>
    </source>
</reference>
<organism evidence="1 2">
    <name type="scientific">Hapsidospora chrysogenum (strain ATCC 11550 / CBS 779.69 / DSM 880 / IAM 14645 / JCM 23072 / IMI 49137)</name>
    <name type="common">Acremonium chrysogenum</name>
    <dbReference type="NCBI Taxonomy" id="857340"/>
    <lineage>
        <taxon>Eukaryota</taxon>
        <taxon>Fungi</taxon>
        <taxon>Dikarya</taxon>
        <taxon>Ascomycota</taxon>
        <taxon>Pezizomycotina</taxon>
        <taxon>Sordariomycetes</taxon>
        <taxon>Hypocreomycetidae</taxon>
        <taxon>Hypocreales</taxon>
        <taxon>Bionectriaceae</taxon>
        <taxon>Hapsidospora</taxon>
    </lineage>
</organism>
<evidence type="ECO:0000313" key="2">
    <source>
        <dbReference type="Proteomes" id="UP000029964"/>
    </source>
</evidence>
<dbReference type="AlphaFoldDB" id="A0A086SXJ7"/>